<name>A0AA39Z0S8_9PEZI</name>
<feature type="transmembrane region" description="Helical" evidence="1">
    <location>
        <begin position="67"/>
        <end position="88"/>
    </location>
</feature>
<keyword evidence="1" id="KW-0472">Membrane</keyword>
<protein>
    <recommendedName>
        <fullName evidence="4">Transposase DDE domain-containing protein</fullName>
    </recommendedName>
</protein>
<evidence type="ECO:0008006" key="4">
    <source>
        <dbReference type="Google" id="ProtNLM"/>
    </source>
</evidence>
<evidence type="ECO:0000313" key="2">
    <source>
        <dbReference type="EMBL" id="KAK0662084.1"/>
    </source>
</evidence>
<dbReference type="EMBL" id="JAULSY010000144">
    <property type="protein sequence ID" value="KAK0662084.1"/>
    <property type="molecule type" value="Genomic_DNA"/>
</dbReference>
<proteinExistence type="predicted"/>
<keyword evidence="3" id="KW-1185">Reference proteome</keyword>
<keyword evidence="1" id="KW-1133">Transmembrane helix</keyword>
<comment type="caution">
    <text evidence="2">The sequence shown here is derived from an EMBL/GenBank/DDBJ whole genome shotgun (WGS) entry which is preliminary data.</text>
</comment>
<dbReference type="AlphaFoldDB" id="A0AA39Z0S8"/>
<gene>
    <name evidence="2" type="ORF">QBC41DRAFT_32268</name>
</gene>
<reference evidence="2" key="1">
    <citation type="submission" date="2023-06" db="EMBL/GenBank/DDBJ databases">
        <title>Genome-scale phylogeny and comparative genomics of the fungal order Sordariales.</title>
        <authorList>
            <consortium name="Lawrence Berkeley National Laboratory"/>
            <person name="Hensen N."/>
            <person name="Bonometti L."/>
            <person name="Westerberg I."/>
            <person name="Brannstrom I.O."/>
            <person name="Guillou S."/>
            <person name="Cros-Aarteil S."/>
            <person name="Calhoun S."/>
            <person name="Haridas S."/>
            <person name="Kuo A."/>
            <person name="Mondo S."/>
            <person name="Pangilinan J."/>
            <person name="Riley R."/>
            <person name="Labutti K."/>
            <person name="Andreopoulos B."/>
            <person name="Lipzen A."/>
            <person name="Chen C."/>
            <person name="Yanf M."/>
            <person name="Daum C."/>
            <person name="Ng V."/>
            <person name="Clum A."/>
            <person name="Steindorff A."/>
            <person name="Ohm R."/>
            <person name="Martin F."/>
            <person name="Silar P."/>
            <person name="Natvig D."/>
            <person name="Lalanne C."/>
            <person name="Gautier V."/>
            <person name="Ament-Velasquez S.L."/>
            <person name="Kruys A."/>
            <person name="Hutchinson M.I."/>
            <person name="Powell A.J."/>
            <person name="Barry K."/>
            <person name="Miller A.N."/>
            <person name="Grigoriev I.V."/>
            <person name="Debuchy R."/>
            <person name="Gladieux P."/>
            <person name="Thoren M.H."/>
            <person name="Johannesson H."/>
        </authorList>
    </citation>
    <scope>NUCLEOTIDE SEQUENCE</scope>
    <source>
        <strain evidence="2">CBS 307.81</strain>
    </source>
</reference>
<organism evidence="2 3">
    <name type="scientific">Cercophora samala</name>
    <dbReference type="NCBI Taxonomy" id="330535"/>
    <lineage>
        <taxon>Eukaryota</taxon>
        <taxon>Fungi</taxon>
        <taxon>Dikarya</taxon>
        <taxon>Ascomycota</taxon>
        <taxon>Pezizomycotina</taxon>
        <taxon>Sordariomycetes</taxon>
        <taxon>Sordariomycetidae</taxon>
        <taxon>Sordariales</taxon>
        <taxon>Lasiosphaeriaceae</taxon>
        <taxon>Cercophora</taxon>
    </lineage>
</organism>
<dbReference type="Proteomes" id="UP001174997">
    <property type="component" value="Unassembled WGS sequence"/>
</dbReference>
<evidence type="ECO:0000313" key="3">
    <source>
        <dbReference type="Proteomes" id="UP001174997"/>
    </source>
</evidence>
<accession>A0AA39Z0S8</accession>
<evidence type="ECO:0000256" key="1">
    <source>
        <dbReference type="SAM" id="Phobius"/>
    </source>
</evidence>
<keyword evidence="1" id="KW-0812">Transmembrane</keyword>
<sequence>MIDQASVLDVGAALFIICRYNMVSMLTKLAALHHEFLETRAGRKLFESMRRLKRALTRLLIRHRCRWLNIFARMSVLVCLVHGGNILLPHEK</sequence>